<keyword evidence="2" id="KW-1185">Reference proteome</keyword>
<gene>
    <name evidence="1" type="ORF">SAMN05216244_3490</name>
</gene>
<dbReference type="Proteomes" id="UP000182347">
    <property type="component" value="Unassembled WGS sequence"/>
</dbReference>
<protein>
    <submittedName>
        <fullName evidence="1">Uncharacterized protein</fullName>
    </submittedName>
</protein>
<dbReference type="EMBL" id="FNHF01000005">
    <property type="protein sequence ID" value="SDM81434.1"/>
    <property type="molecule type" value="Genomic_DNA"/>
</dbReference>
<accession>A0A1G9WA45</accession>
<dbReference type="AlphaFoldDB" id="A0A1G9WA45"/>
<evidence type="ECO:0000313" key="2">
    <source>
        <dbReference type="Proteomes" id="UP000182347"/>
    </source>
</evidence>
<sequence>MDVIKLFVSLFICWCLTAILLCSSAPESHHKQTVVFKGVGVSLKIEGGKEGQYYLIQTVTDGSQHGDLAVFPQDKSFVMDEKDEEKEVLHTLTEYTINVFGTEYNDTDEPAMNRLSGSEKSTTTLLKTINITPEEDTNSLTIDLNE</sequence>
<name>A0A1G9WA45_9BACI</name>
<evidence type="ECO:0000313" key="1">
    <source>
        <dbReference type="EMBL" id="SDM81434.1"/>
    </source>
</evidence>
<organism evidence="1 2">
    <name type="scientific">Sediminibacillus halophilus</name>
    <dbReference type="NCBI Taxonomy" id="482461"/>
    <lineage>
        <taxon>Bacteria</taxon>
        <taxon>Bacillati</taxon>
        <taxon>Bacillota</taxon>
        <taxon>Bacilli</taxon>
        <taxon>Bacillales</taxon>
        <taxon>Bacillaceae</taxon>
        <taxon>Sediminibacillus</taxon>
    </lineage>
</organism>
<proteinExistence type="predicted"/>
<reference evidence="2" key="1">
    <citation type="submission" date="2016-10" db="EMBL/GenBank/DDBJ databases">
        <authorList>
            <person name="Varghese N."/>
            <person name="Submissions S."/>
        </authorList>
    </citation>
    <scope>NUCLEOTIDE SEQUENCE [LARGE SCALE GENOMIC DNA]</scope>
    <source>
        <strain evidence="2">CGMCC 1.6199</strain>
    </source>
</reference>